<dbReference type="EMBL" id="LQOY01000251">
    <property type="protein sequence ID" value="ORV66592.1"/>
    <property type="molecule type" value="Genomic_DNA"/>
</dbReference>
<dbReference type="EMBL" id="MAEM01000479">
    <property type="protein sequence ID" value="OBR99034.1"/>
    <property type="molecule type" value="Genomic_DNA"/>
</dbReference>
<evidence type="ECO:0000313" key="1">
    <source>
        <dbReference type="EMBL" id="OBR99034.1"/>
    </source>
</evidence>
<accession>A0A1A6B9N3</accession>
<evidence type="ECO:0000313" key="3">
    <source>
        <dbReference type="Proteomes" id="UP000093757"/>
    </source>
</evidence>
<dbReference type="OrthoDB" id="4729106at2"/>
<dbReference type="SUPFAM" id="SSF140453">
    <property type="entry name" value="EsxAB dimer-like"/>
    <property type="match status" value="1"/>
</dbReference>
<dbReference type="Proteomes" id="UP000093757">
    <property type="component" value="Unassembled WGS sequence"/>
</dbReference>
<dbReference type="Proteomes" id="UP000193928">
    <property type="component" value="Unassembled WGS sequence"/>
</dbReference>
<dbReference type="RefSeq" id="WP_065136556.1">
    <property type="nucleotide sequence ID" value="NZ_JACKSU010000045.1"/>
</dbReference>
<reference evidence="1 3" key="2">
    <citation type="submission" date="2016-06" db="EMBL/GenBank/DDBJ databases">
        <authorList>
            <person name="Kjaerup R.B."/>
            <person name="Dalgaard T.S."/>
            <person name="Juul-Madsen H.R."/>
        </authorList>
    </citation>
    <scope>NUCLEOTIDE SEQUENCE [LARGE SCALE GENOMIC DNA]</scope>
    <source>
        <strain evidence="1 3">1245752.6</strain>
    </source>
</reference>
<keyword evidence="4" id="KW-1185">Reference proteome</keyword>
<gene>
    <name evidence="1" type="ORF">A9W98_02655</name>
    <name evidence="2" type="ORF">AWC08_09660</name>
</gene>
<comment type="caution">
    <text evidence="1">The sequence shown here is derived from an EMBL/GenBank/DDBJ whole genome shotgun (WGS) entry which is preliminary data.</text>
</comment>
<sequence>MTHSIKYNFGANYESLDLIGSITADAEQMRAEVDNLFNALTSGAYTGHAPEQIHALRTQFSNEMDEIINDLHTTRARAVDQNQQVQDLDNSQAANISC</sequence>
<organism evidence="1 3">
    <name type="scientific">Mycobacterium gordonae</name>
    <dbReference type="NCBI Taxonomy" id="1778"/>
    <lineage>
        <taxon>Bacteria</taxon>
        <taxon>Bacillati</taxon>
        <taxon>Actinomycetota</taxon>
        <taxon>Actinomycetes</taxon>
        <taxon>Mycobacteriales</taxon>
        <taxon>Mycobacteriaceae</taxon>
        <taxon>Mycobacterium</taxon>
    </lineage>
</organism>
<evidence type="ECO:0000313" key="2">
    <source>
        <dbReference type="EMBL" id="ORV66592.1"/>
    </source>
</evidence>
<proteinExistence type="predicted"/>
<reference evidence="2 4" key="1">
    <citation type="submission" date="2016-01" db="EMBL/GenBank/DDBJ databases">
        <title>The new phylogeny of the genus Mycobacterium.</title>
        <authorList>
            <person name="Tarcisio F."/>
            <person name="Conor M."/>
            <person name="Antonella G."/>
            <person name="Elisabetta G."/>
            <person name="Giulia F.S."/>
            <person name="Sara T."/>
            <person name="Anna F."/>
            <person name="Clotilde B."/>
            <person name="Roberto B."/>
            <person name="Veronica D.S."/>
            <person name="Fabio R."/>
            <person name="Monica P."/>
            <person name="Olivier J."/>
            <person name="Enrico T."/>
            <person name="Nicola S."/>
        </authorList>
    </citation>
    <scope>NUCLEOTIDE SEQUENCE [LARGE SCALE GENOMIC DNA]</scope>
    <source>
        <strain evidence="2 4">DSM 44160</strain>
    </source>
</reference>
<name>A0A1A6B9N3_MYCGO</name>
<dbReference type="InterPro" id="IPR036689">
    <property type="entry name" value="ESAT-6-like_sf"/>
</dbReference>
<evidence type="ECO:0000313" key="4">
    <source>
        <dbReference type="Proteomes" id="UP000193928"/>
    </source>
</evidence>
<protein>
    <submittedName>
        <fullName evidence="1">Uncharacterized protein</fullName>
    </submittedName>
</protein>
<dbReference type="Gene3D" id="1.10.287.1060">
    <property type="entry name" value="ESAT-6-like"/>
    <property type="match status" value="1"/>
</dbReference>
<dbReference type="AlphaFoldDB" id="A0A1A6B9N3"/>